<dbReference type="Proteomes" id="UP000660454">
    <property type="component" value="Unassembled WGS sequence"/>
</dbReference>
<comment type="caution">
    <text evidence="1">The sequence shown here is derived from an EMBL/GenBank/DDBJ whole genome shotgun (WGS) entry which is preliminary data.</text>
</comment>
<proteinExistence type="predicted"/>
<name>A0ABQ4GSP9_9ACTN</name>
<organism evidence="1 2">
    <name type="scientific">Microbispora siamensis</name>
    <dbReference type="NCBI Taxonomy" id="564413"/>
    <lineage>
        <taxon>Bacteria</taxon>
        <taxon>Bacillati</taxon>
        <taxon>Actinomycetota</taxon>
        <taxon>Actinomycetes</taxon>
        <taxon>Streptosporangiales</taxon>
        <taxon>Streptosporangiaceae</taxon>
        <taxon>Microbispora</taxon>
    </lineage>
</organism>
<reference evidence="1 2" key="1">
    <citation type="submission" date="2021-01" db="EMBL/GenBank/DDBJ databases">
        <title>Whole genome shotgun sequence of Microbispora siamensis NBRC 104113.</title>
        <authorList>
            <person name="Komaki H."/>
            <person name="Tamura T."/>
        </authorList>
    </citation>
    <scope>NUCLEOTIDE SEQUENCE [LARGE SCALE GENOMIC DNA]</scope>
    <source>
        <strain evidence="1 2">NBRC 104113</strain>
    </source>
</reference>
<dbReference type="EMBL" id="BOOF01000032">
    <property type="protein sequence ID" value="GIH64463.1"/>
    <property type="molecule type" value="Genomic_DNA"/>
</dbReference>
<sequence length="51" mass="5563">MRLTTELADISALGAELNEEHLLGIAGGQLYEEQKTGCYTDNSCAYDDILI</sequence>
<keyword evidence="2" id="KW-1185">Reference proteome</keyword>
<protein>
    <submittedName>
        <fullName evidence="1">Uncharacterized protein</fullName>
    </submittedName>
</protein>
<gene>
    <name evidence="1" type="ORF">Msi02_52800</name>
</gene>
<dbReference type="RefSeq" id="WP_179155319.1">
    <property type="nucleotide sequence ID" value="NZ_BOOF01000032.1"/>
</dbReference>
<evidence type="ECO:0000313" key="2">
    <source>
        <dbReference type="Proteomes" id="UP000660454"/>
    </source>
</evidence>
<accession>A0ABQ4GSP9</accession>
<evidence type="ECO:0000313" key="1">
    <source>
        <dbReference type="EMBL" id="GIH64463.1"/>
    </source>
</evidence>